<dbReference type="Gene3D" id="2.10.25.10">
    <property type="entry name" value="Laminin"/>
    <property type="match status" value="4"/>
</dbReference>
<dbReference type="InterPro" id="IPR018097">
    <property type="entry name" value="EGF_Ca-bd_CS"/>
</dbReference>
<keyword evidence="4 13" id="KW-0812">Transmembrane</keyword>
<dbReference type="InterPro" id="IPR051505">
    <property type="entry name" value="C-type_lectin_domain"/>
</dbReference>
<protein>
    <recommendedName>
        <fullName evidence="2">Thrombomodulin</fullName>
    </recommendedName>
</protein>
<comment type="function">
    <text evidence="10">Endothelial cell receptor that plays a critical role in regulating several physiological processes including hemostasis, coagulation, fibrinolysis, inflammation, and angiogenesis. Acts as a cofactor for thrombin activation of protein C/PROC on the surface of vascular endothelial cells leading to initiation of the activated protein C anticoagulant pathway. Also accelerates the activation of the plasma carboxypeptidase B2/CPB2, which catalyzes removal of C-terminal basic amino acids from its substrates including kinins or anaphylatoxins leading to fibrinolysis inhibition. Plays critical protective roles in changing the cleavage specificity of protease-activated receptor 1/PAR1, inhibiting endothelial cell permeability and inflammation. Suppresses inflammation distinctly from its anticoagulant cofactor activity by sequestering HMGB1 thereby preventing it from engaging cellular receptors such as RAGE and contributing to the inflammatory response.</text>
</comment>
<keyword evidence="8 13" id="KW-0472">Membrane</keyword>
<comment type="caution">
    <text evidence="12">Lacks conserved residue(s) required for the propagation of feature annotation.</text>
</comment>
<dbReference type="OrthoDB" id="4062651at2759"/>
<evidence type="ECO:0000256" key="6">
    <source>
        <dbReference type="ARBA" id="ARBA00022734"/>
    </source>
</evidence>
<reference evidence="17" key="1">
    <citation type="submission" date="2025-08" db="UniProtKB">
        <authorList>
            <consortium name="RefSeq"/>
        </authorList>
    </citation>
    <scope>IDENTIFICATION</scope>
</reference>
<evidence type="ECO:0000256" key="8">
    <source>
        <dbReference type="ARBA" id="ARBA00023136"/>
    </source>
</evidence>
<organism evidence="16 17">
    <name type="scientific">Betta splendens</name>
    <name type="common">Siamese fighting fish</name>
    <dbReference type="NCBI Taxonomy" id="158456"/>
    <lineage>
        <taxon>Eukaryota</taxon>
        <taxon>Metazoa</taxon>
        <taxon>Chordata</taxon>
        <taxon>Craniata</taxon>
        <taxon>Vertebrata</taxon>
        <taxon>Euteleostomi</taxon>
        <taxon>Actinopterygii</taxon>
        <taxon>Neopterygii</taxon>
        <taxon>Teleostei</taxon>
        <taxon>Neoteleostei</taxon>
        <taxon>Acanthomorphata</taxon>
        <taxon>Anabantaria</taxon>
        <taxon>Anabantiformes</taxon>
        <taxon>Anabantoidei</taxon>
        <taxon>Osphronemidae</taxon>
        <taxon>Betta</taxon>
    </lineage>
</organism>
<keyword evidence="5 14" id="KW-0732">Signal</keyword>
<gene>
    <name evidence="17" type="primary">LOC114849592</name>
</gene>
<feature type="domain" description="EGF-like" evidence="15">
    <location>
        <begin position="244"/>
        <end position="282"/>
    </location>
</feature>
<dbReference type="GO" id="GO:0030246">
    <property type="term" value="F:carbohydrate binding"/>
    <property type="evidence" value="ECO:0007669"/>
    <property type="project" value="UniProtKB-KW"/>
</dbReference>
<evidence type="ECO:0000256" key="2">
    <source>
        <dbReference type="ARBA" id="ARBA00019822"/>
    </source>
</evidence>
<dbReference type="SMART" id="SM00181">
    <property type="entry name" value="EGF"/>
    <property type="match status" value="5"/>
</dbReference>
<dbReference type="InterPro" id="IPR000152">
    <property type="entry name" value="EGF-type_Asp/Asn_hydroxyl_site"/>
</dbReference>
<dbReference type="Pfam" id="PF07645">
    <property type="entry name" value="EGF_CA"/>
    <property type="match status" value="2"/>
</dbReference>
<dbReference type="AlphaFoldDB" id="A0A6P7LSS1"/>
<evidence type="ECO:0000259" key="15">
    <source>
        <dbReference type="PROSITE" id="PS50026"/>
    </source>
</evidence>
<dbReference type="PANTHER" id="PTHR14789">
    <property type="entry name" value="CHONDROLECTIN VARIANT CHODLFDELTAE"/>
    <property type="match status" value="1"/>
</dbReference>
<feature type="chain" id="PRO_5027650436" description="Thrombomodulin" evidence="14">
    <location>
        <begin position="25"/>
        <end position="505"/>
    </location>
</feature>
<comment type="subcellular location">
    <subcellularLocation>
        <location evidence="1">Membrane</location>
        <topology evidence="1">Single-pass type I membrane protein</topology>
    </subcellularLocation>
</comment>
<evidence type="ECO:0000256" key="10">
    <source>
        <dbReference type="ARBA" id="ARBA00045242"/>
    </source>
</evidence>
<evidence type="ECO:0000256" key="9">
    <source>
        <dbReference type="ARBA" id="ARBA00023157"/>
    </source>
</evidence>
<keyword evidence="3 12" id="KW-0245">EGF-like domain</keyword>
<dbReference type="PIRSF" id="PIRSF001775">
    <property type="entry name" value="CD93/CD141"/>
    <property type="match status" value="1"/>
</dbReference>
<dbReference type="PROSITE" id="PS00010">
    <property type="entry name" value="ASX_HYDROXYL"/>
    <property type="match status" value="1"/>
</dbReference>
<evidence type="ECO:0000256" key="7">
    <source>
        <dbReference type="ARBA" id="ARBA00022989"/>
    </source>
</evidence>
<dbReference type="PANTHER" id="PTHR14789:SF9">
    <property type="entry name" value="THROMBOMODULIN"/>
    <property type="match status" value="1"/>
</dbReference>
<dbReference type="GO" id="GO:0016020">
    <property type="term" value="C:membrane"/>
    <property type="evidence" value="ECO:0007669"/>
    <property type="project" value="UniProtKB-SubCell"/>
</dbReference>
<feature type="domain" description="EGF-like" evidence="15">
    <location>
        <begin position="365"/>
        <end position="396"/>
    </location>
</feature>
<evidence type="ECO:0000256" key="11">
    <source>
        <dbReference type="ARBA" id="ARBA00046453"/>
    </source>
</evidence>
<evidence type="ECO:0000256" key="3">
    <source>
        <dbReference type="ARBA" id="ARBA00022536"/>
    </source>
</evidence>
<dbReference type="SUPFAM" id="SSF57196">
    <property type="entry name" value="EGF/Laminin"/>
    <property type="match status" value="2"/>
</dbReference>
<dbReference type="PROSITE" id="PS50026">
    <property type="entry name" value="EGF_3"/>
    <property type="match status" value="2"/>
</dbReference>
<name>A0A6P7LSS1_BETSP</name>
<dbReference type="GeneID" id="114849592"/>
<dbReference type="GO" id="GO:0005509">
    <property type="term" value="F:calcium ion binding"/>
    <property type="evidence" value="ECO:0007669"/>
    <property type="project" value="InterPro"/>
</dbReference>
<evidence type="ECO:0000256" key="1">
    <source>
        <dbReference type="ARBA" id="ARBA00004479"/>
    </source>
</evidence>
<keyword evidence="16" id="KW-1185">Reference proteome</keyword>
<dbReference type="InParanoid" id="A0A6P7LSS1"/>
<evidence type="ECO:0000256" key="4">
    <source>
        <dbReference type="ARBA" id="ARBA00022692"/>
    </source>
</evidence>
<keyword evidence="6" id="KW-0430">Lectin</keyword>
<dbReference type="InterPro" id="IPR049883">
    <property type="entry name" value="NOTCH1_EGF-like"/>
</dbReference>
<dbReference type="Pfam" id="PF09064">
    <property type="entry name" value="EGF_Tme5"/>
    <property type="match status" value="1"/>
</dbReference>
<evidence type="ECO:0000256" key="5">
    <source>
        <dbReference type="ARBA" id="ARBA00022729"/>
    </source>
</evidence>
<feature type="transmembrane region" description="Helical" evidence="13">
    <location>
        <begin position="440"/>
        <end position="458"/>
    </location>
</feature>
<keyword evidence="9" id="KW-1015">Disulfide bond</keyword>
<dbReference type="PROSITE" id="PS01187">
    <property type="entry name" value="EGF_CA"/>
    <property type="match status" value="1"/>
</dbReference>
<evidence type="ECO:0000256" key="12">
    <source>
        <dbReference type="PROSITE-ProRule" id="PRU00076"/>
    </source>
</evidence>
<proteinExistence type="predicted"/>
<feature type="signal peptide" evidence="14">
    <location>
        <begin position="1"/>
        <end position="24"/>
    </location>
</feature>
<dbReference type="CDD" id="cd00054">
    <property type="entry name" value="EGF_CA"/>
    <property type="match status" value="2"/>
</dbReference>
<dbReference type="RefSeq" id="XP_028997022.1">
    <property type="nucleotide sequence ID" value="XM_029141189.3"/>
</dbReference>
<evidence type="ECO:0000313" key="17">
    <source>
        <dbReference type="RefSeq" id="XP_028997022.1"/>
    </source>
</evidence>
<dbReference type="Gene3D" id="2.90.20.10">
    <property type="entry name" value="Plasmodium vivax P25 domain"/>
    <property type="match status" value="1"/>
</dbReference>
<dbReference type="InterPro" id="IPR000742">
    <property type="entry name" value="EGF"/>
</dbReference>
<dbReference type="InterPro" id="IPR001881">
    <property type="entry name" value="EGF-like_Ca-bd_dom"/>
</dbReference>
<evidence type="ECO:0000313" key="16">
    <source>
        <dbReference type="Proteomes" id="UP000515150"/>
    </source>
</evidence>
<accession>A0A6P7LSS1</accession>
<dbReference type="KEGG" id="bspl:114849592"/>
<evidence type="ECO:0000256" key="13">
    <source>
        <dbReference type="SAM" id="Phobius"/>
    </source>
</evidence>
<evidence type="ECO:0000256" key="14">
    <source>
        <dbReference type="SAM" id="SignalP"/>
    </source>
</evidence>
<dbReference type="Proteomes" id="UP000515150">
    <property type="component" value="Chromosome 24"/>
</dbReference>
<comment type="subunit">
    <text evidence="11">Interacts with ITGAL, ITGAM and ITGB2. Interacts with thrombin/F2; this interaction switches the specificity of thrombin from a procoagulant to an anticoagulant and antifibrinolytic protease. Interacts with ANGP1 and ANGP2; these interactions significantly inhibit the generation of activated PC and TAFIa/CPB2 by the thrombin/thrombomodulin complex. Interacts with PF4; this interaction enhances generation of activated protein C. Interacts with HMGB1; this interaction inhibits HMGB1 inflammatory activity.</text>
</comment>
<sequence length="505" mass="55336">MFSTARALLIPVIFLCGLEEVALAQHGHCAADRCFALFLKPANYSAAQRGCQDSGGRLMDAATEHAGEAFASFERAIRGRFWVNDSNRTGTQRRSLVSVTTNGSSTLPAEHDSDTLSGYMCQYTVNEPCSSLRAGSRMSYVAYEGFEVKDSEHFPQGTIATAETPGAEYADSKHVCFMGVWIKAPWSCEVFNGGCEHRCNGTSQTCTCPAGRSLHPNNVTCAKDPRACQKHGGEVAQDGKGCVDADECKQRNPCTRENQECVNEPQGAVCRCIDGFAEEDGVCVNTTICFSCEHRCEKIRGVYECRCLDGFRVSPRNPTDCEEHCAEKDCPARCDPNADKKGQRQCFCPDGYIQDTMDNDTFCTDIDECDNEQCGHRCENSFGSFRCLCEEGYALEDDGYTCLRTDGEAEDAGSGVSPSDPAPADAHAAAVPFYVKTGSVMGIAVFVALGAALLYLLWRSMSKRCGKFELTSLKGPDIFYLQQMSTDTYKRLSFDKPFKNDSQRV</sequence>
<dbReference type="InterPro" id="IPR015149">
    <property type="entry name" value="Tme5_EGF-like"/>
</dbReference>
<keyword evidence="7 13" id="KW-1133">Transmembrane helix</keyword>
<dbReference type="GO" id="GO:0004888">
    <property type="term" value="F:transmembrane signaling receptor activity"/>
    <property type="evidence" value="ECO:0007669"/>
    <property type="project" value="InterPro"/>
</dbReference>
<dbReference type="SMART" id="SM00179">
    <property type="entry name" value="EGF_CA"/>
    <property type="match status" value="3"/>
</dbReference>